<organism evidence="1 2">
    <name type="scientific">Rhizobium mongolense</name>
    <dbReference type="NCBI Taxonomy" id="57676"/>
    <lineage>
        <taxon>Bacteria</taxon>
        <taxon>Pseudomonadati</taxon>
        <taxon>Pseudomonadota</taxon>
        <taxon>Alphaproteobacteria</taxon>
        <taxon>Hyphomicrobiales</taxon>
        <taxon>Rhizobiaceae</taxon>
        <taxon>Rhizobium/Agrobacterium group</taxon>
        <taxon>Rhizobium</taxon>
    </lineage>
</organism>
<dbReference type="RefSeq" id="WP_183923051.1">
    <property type="nucleotide sequence ID" value="NZ_JACIGM010000001.1"/>
</dbReference>
<proteinExistence type="predicted"/>
<dbReference type="AlphaFoldDB" id="A0A7W6RIB2"/>
<name>A0A7W6RIB2_9HYPH</name>
<protein>
    <submittedName>
        <fullName evidence="1">Uncharacterized protein</fullName>
    </submittedName>
</protein>
<reference evidence="1 2" key="1">
    <citation type="submission" date="2020-08" db="EMBL/GenBank/DDBJ databases">
        <title>Genomic Encyclopedia of Type Strains, Phase IV (KMG-V): Genome sequencing to study the core and pangenomes of soil and plant-associated prokaryotes.</title>
        <authorList>
            <person name="Whitman W."/>
        </authorList>
    </citation>
    <scope>NUCLEOTIDE SEQUENCE [LARGE SCALE GENOMIC DNA]</scope>
    <source>
        <strain evidence="1 2">SEMIA 402</strain>
    </source>
</reference>
<dbReference type="EMBL" id="JACIGM010000001">
    <property type="protein sequence ID" value="MBB4272819.1"/>
    <property type="molecule type" value="Genomic_DNA"/>
</dbReference>
<evidence type="ECO:0000313" key="1">
    <source>
        <dbReference type="EMBL" id="MBB4272819.1"/>
    </source>
</evidence>
<sequence length="168" mass="19201">MTDAPRLIGRKEAAAYCGISMTCFSMWVASHKMPPAIAGTRKWDRRAIDAKLDEISGLTPPQVSAAPAAREHDTFETWKRKSAERDKHRPLHNLDAREERVLRFMIAHAEYPTTDAIPQAGEKTMNALSRVGVVRPGGKDRRGFREWLVTEEGRAEIERTDTWRNWKF</sequence>
<evidence type="ECO:0000313" key="2">
    <source>
        <dbReference type="Proteomes" id="UP000533641"/>
    </source>
</evidence>
<comment type="caution">
    <text evidence="1">The sequence shown here is derived from an EMBL/GenBank/DDBJ whole genome shotgun (WGS) entry which is preliminary data.</text>
</comment>
<accession>A0A7W6RIB2</accession>
<gene>
    <name evidence="1" type="ORF">GGE12_000561</name>
</gene>
<dbReference type="Proteomes" id="UP000533641">
    <property type="component" value="Unassembled WGS sequence"/>
</dbReference>